<reference evidence="1" key="1">
    <citation type="journal article" date="2021" name="Open Biol.">
        <title>Shared evolutionary footprints suggest mitochondrial oxidative damage underlies multiple complex I losses in fungi.</title>
        <authorList>
            <person name="Schikora-Tamarit M.A."/>
            <person name="Marcet-Houben M."/>
            <person name="Nosek J."/>
            <person name="Gabaldon T."/>
        </authorList>
    </citation>
    <scope>NUCLEOTIDE SEQUENCE</scope>
    <source>
        <strain evidence="1">CBS6075</strain>
    </source>
</reference>
<reference evidence="1" key="2">
    <citation type="submission" date="2021-01" db="EMBL/GenBank/DDBJ databases">
        <authorList>
            <person name="Schikora-Tamarit M.A."/>
        </authorList>
    </citation>
    <scope>NUCLEOTIDE SEQUENCE</scope>
    <source>
        <strain evidence="1">CBS6075</strain>
    </source>
</reference>
<dbReference type="EMBL" id="JAEUBE010000487">
    <property type="protein sequence ID" value="KAH3661181.1"/>
    <property type="molecule type" value="Genomic_DNA"/>
</dbReference>
<evidence type="ECO:0000313" key="1">
    <source>
        <dbReference type="EMBL" id="KAH3661181.1"/>
    </source>
</evidence>
<dbReference type="AlphaFoldDB" id="A0A9P8NXT6"/>
<dbReference type="Proteomes" id="UP000769157">
    <property type="component" value="Unassembled WGS sequence"/>
</dbReference>
<comment type="caution">
    <text evidence="1">The sequence shown here is derived from an EMBL/GenBank/DDBJ whole genome shotgun (WGS) entry which is preliminary data.</text>
</comment>
<keyword evidence="2" id="KW-1185">Reference proteome</keyword>
<dbReference type="GeneID" id="70238552"/>
<evidence type="ECO:0000313" key="2">
    <source>
        <dbReference type="Proteomes" id="UP000769157"/>
    </source>
</evidence>
<proteinExistence type="predicted"/>
<dbReference type="RefSeq" id="XP_046058305.1">
    <property type="nucleotide sequence ID" value="XM_046207889.1"/>
</dbReference>
<organism evidence="1 2">
    <name type="scientific">Ogataea philodendri</name>
    <dbReference type="NCBI Taxonomy" id="1378263"/>
    <lineage>
        <taxon>Eukaryota</taxon>
        <taxon>Fungi</taxon>
        <taxon>Dikarya</taxon>
        <taxon>Ascomycota</taxon>
        <taxon>Saccharomycotina</taxon>
        <taxon>Pichiomycetes</taxon>
        <taxon>Pichiales</taxon>
        <taxon>Pichiaceae</taxon>
        <taxon>Ogataea</taxon>
    </lineage>
</organism>
<name>A0A9P8NXT6_9ASCO</name>
<gene>
    <name evidence="1" type="ORF">OGAPHI_006588</name>
</gene>
<protein>
    <submittedName>
        <fullName evidence="1">Uncharacterized protein</fullName>
    </submittedName>
</protein>
<sequence length="255" mass="28910">MSFDLEVKVGPDVGFDLADMVQPVPLTTYEHRRRAQSSFSQENALSSVTYLRDSLFGWWSVLSGNSLTKNRSRNSAYATTRLADWKYSNAGCRSNWIRERAYSTGTATAITCWNTGTRWYATTARSGNRENIGIAVATHTGFGSWIDRFARNLFHLFSTRNVTHQYRKRNIGRYAASPEVRYHAIFVLANQCNVPFSRNVRYTARILPDGEVPNSLSVRARHKLYDLYSNWCHASFQNVLSGGDVNILLMSNNGV</sequence>
<accession>A0A9P8NXT6</accession>